<keyword evidence="4" id="KW-0805">Transcription regulation</keyword>
<dbReference type="GO" id="GO:0016592">
    <property type="term" value="C:mediator complex"/>
    <property type="evidence" value="ECO:0007669"/>
    <property type="project" value="InterPro"/>
</dbReference>
<comment type="subcellular location">
    <subcellularLocation>
        <location evidence="1">Nucleus</location>
    </subcellularLocation>
</comment>
<evidence type="ECO:0000256" key="7">
    <source>
        <dbReference type="ARBA" id="ARBA00023242"/>
    </source>
</evidence>
<evidence type="ECO:0000256" key="5">
    <source>
        <dbReference type="ARBA" id="ARBA00023159"/>
    </source>
</evidence>
<proteinExistence type="inferred from homology"/>
<dbReference type="OrthoDB" id="6415470at2759"/>
<dbReference type="AlphaFoldDB" id="A0A8J2KT62"/>
<keyword evidence="11" id="KW-1185">Reference proteome</keyword>
<keyword evidence="7" id="KW-0539">Nucleus</keyword>
<dbReference type="GO" id="GO:0003712">
    <property type="term" value="F:transcription coregulator activity"/>
    <property type="evidence" value="ECO:0007669"/>
    <property type="project" value="InterPro"/>
</dbReference>
<comment type="similarity">
    <text evidence="2">Belongs to the Mediator complex subunit 31 family.</text>
</comment>
<gene>
    <name evidence="10" type="ORF">AFUS01_LOCUS29837</name>
</gene>
<evidence type="ECO:0000256" key="4">
    <source>
        <dbReference type="ARBA" id="ARBA00023015"/>
    </source>
</evidence>
<dbReference type="Pfam" id="PF05669">
    <property type="entry name" value="Med31"/>
    <property type="match status" value="1"/>
</dbReference>
<evidence type="ECO:0000313" key="10">
    <source>
        <dbReference type="EMBL" id="CAG7819381.1"/>
    </source>
</evidence>
<keyword evidence="6" id="KW-0804">Transcription</keyword>
<sequence>MNQSRILNTLLQSVLTSGNFVSRRNLSKRLKPLQILNQKRVNKQDDYTDFSKIEDPEVRSALKNMDMDFEPNLGEFSEEHVAYEREKYLNRLKYRREKLGRKHFREFKTKEVNILTWAEKETIRYLHNTNPDHWSPENISAAFPISPAGVPKLIKSSFRLRKMEDVIKHDDEVKRTIERINSGEIPLTPELEAKLEMRTKIPLQVGALPPNAKDLAVADKPAPLGRFARLVATPERIREADEAARLAKTEVGKPEVFKRFLKDMKNFNISKTEKLTLSALENKLKVGQSKSSNETWLSPNPEIQYLLRLQQTGPAEPVVATEVLESSTTSSENFLGNRFPKYKAPESNTNNPLTVDADSGQAYIYNSASGYQKPFDSDRTTPDRIKVPSNKKVSGATYQVGDSFYDENGDFLYRILKHSGKNTISSGSKGRILKPLPMKKSTMATPESEANLKLRFQIELEFVQCLANPKYIHFLAQRGYFEEPTFIKYLKYLEYWKEPEYARFLKYPTSLYFLDLLQHSEFRKEIVNARCAKFVEDQQLLHWLKKKKCVNVNDPPNQ</sequence>
<evidence type="ECO:0000256" key="8">
    <source>
        <dbReference type="ARBA" id="ARBA00031978"/>
    </source>
</evidence>
<reference evidence="10" key="1">
    <citation type="submission" date="2021-06" db="EMBL/GenBank/DDBJ databases">
        <authorList>
            <person name="Hodson N. C."/>
            <person name="Mongue J. A."/>
            <person name="Jaron S. K."/>
        </authorList>
    </citation>
    <scope>NUCLEOTIDE SEQUENCE</scope>
</reference>
<evidence type="ECO:0000256" key="6">
    <source>
        <dbReference type="ARBA" id="ARBA00023163"/>
    </source>
</evidence>
<dbReference type="GO" id="GO:0006355">
    <property type="term" value="P:regulation of DNA-templated transcription"/>
    <property type="evidence" value="ECO:0007669"/>
    <property type="project" value="InterPro"/>
</dbReference>
<dbReference type="FunFam" id="1.10.10.1340:FF:000001">
    <property type="entry name" value="Mediator of RNA polymerase II transcription subunit 31"/>
    <property type="match status" value="1"/>
</dbReference>
<keyword evidence="5" id="KW-0010">Activator</keyword>
<evidence type="ECO:0000256" key="3">
    <source>
        <dbReference type="ARBA" id="ARBA00019660"/>
    </source>
</evidence>
<accession>A0A8J2KT62</accession>
<evidence type="ECO:0000313" key="11">
    <source>
        <dbReference type="Proteomes" id="UP000708208"/>
    </source>
</evidence>
<evidence type="ECO:0000256" key="2">
    <source>
        <dbReference type="ARBA" id="ARBA00006378"/>
    </source>
</evidence>
<feature type="region of interest" description="Disordered" evidence="9">
    <location>
        <begin position="335"/>
        <end position="355"/>
    </location>
</feature>
<dbReference type="PANTHER" id="PTHR13186">
    <property type="entry name" value="MEDIATOR OF RNA POLYMERASE II TRANSCRIPTION SUBUNIT 31"/>
    <property type="match status" value="1"/>
</dbReference>
<dbReference type="Pfam" id="PF06413">
    <property type="entry name" value="Neugrin"/>
    <property type="match status" value="1"/>
</dbReference>
<evidence type="ECO:0000256" key="9">
    <source>
        <dbReference type="SAM" id="MobiDB-lite"/>
    </source>
</evidence>
<dbReference type="EMBL" id="CAJVCH010448513">
    <property type="protein sequence ID" value="CAG7819381.1"/>
    <property type="molecule type" value="Genomic_DNA"/>
</dbReference>
<dbReference type="Proteomes" id="UP000708208">
    <property type="component" value="Unassembled WGS sequence"/>
</dbReference>
<organism evidence="10 11">
    <name type="scientific">Allacma fusca</name>
    <dbReference type="NCBI Taxonomy" id="39272"/>
    <lineage>
        <taxon>Eukaryota</taxon>
        <taxon>Metazoa</taxon>
        <taxon>Ecdysozoa</taxon>
        <taxon>Arthropoda</taxon>
        <taxon>Hexapoda</taxon>
        <taxon>Collembola</taxon>
        <taxon>Symphypleona</taxon>
        <taxon>Sminthuridae</taxon>
        <taxon>Allacma</taxon>
    </lineage>
</organism>
<dbReference type="InterPro" id="IPR010487">
    <property type="entry name" value="NGRN/Rrg9"/>
</dbReference>
<comment type="caution">
    <text evidence="10">The sequence shown here is derived from an EMBL/GenBank/DDBJ whole genome shotgun (WGS) entry which is preliminary data.</text>
</comment>
<dbReference type="InterPro" id="IPR008831">
    <property type="entry name" value="Mediator_Med31"/>
</dbReference>
<name>A0A8J2KT62_9HEXA</name>
<protein>
    <recommendedName>
        <fullName evidence="3">Mediator of RNA polymerase II transcription subunit 31</fullName>
    </recommendedName>
    <alternativeName>
        <fullName evidence="8">Mediator complex subunit 31</fullName>
    </alternativeName>
</protein>
<evidence type="ECO:0000256" key="1">
    <source>
        <dbReference type="ARBA" id="ARBA00004123"/>
    </source>
</evidence>